<sequence length="90" mass="9869">MKYANDPFWIKVRMLSFILFWIVWWATLAGSTVIIFYTPKCSIQSDVKESTGIITTTLAGVMDNSTNVPIVSTLASTITTAASTVALAYI</sequence>
<name>T1JZ46_TETUR</name>
<accession>T1JZ46</accession>
<dbReference type="GO" id="GO:0015173">
    <property type="term" value="F:aromatic amino acid transmembrane transporter activity"/>
    <property type="evidence" value="ECO:0007669"/>
    <property type="project" value="TreeGrafter"/>
</dbReference>
<keyword evidence="1" id="KW-1133">Transmembrane helix</keyword>
<dbReference type="STRING" id="32264.T1JZ46"/>
<dbReference type="AlphaFoldDB" id="T1JZ46"/>
<evidence type="ECO:0000256" key="1">
    <source>
        <dbReference type="SAM" id="Phobius"/>
    </source>
</evidence>
<dbReference type="InterPro" id="IPR042280">
    <property type="entry name" value="SLC3A2"/>
</dbReference>
<dbReference type="GO" id="GO:0015823">
    <property type="term" value="P:phenylalanine transport"/>
    <property type="evidence" value="ECO:0007669"/>
    <property type="project" value="TreeGrafter"/>
</dbReference>
<evidence type="ECO:0000313" key="3">
    <source>
        <dbReference type="EnsemblMetazoa" id="tetur03g02650.1"/>
    </source>
</evidence>
<dbReference type="PANTHER" id="PTHR46673:SF1">
    <property type="entry name" value="4F2 CELL-SURFACE ANTIGEN HEAVY CHAIN"/>
    <property type="match status" value="1"/>
</dbReference>
<keyword evidence="1" id="KW-0472">Membrane</keyword>
<evidence type="ECO:0000259" key="2">
    <source>
        <dbReference type="Pfam" id="PF16028"/>
    </source>
</evidence>
<keyword evidence="1" id="KW-0812">Transmembrane</keyword>
<reference evidence="4" key="1">
    <citation type="submission" date="2011-08" db="EMBL/GenBank/DDBJ databases">
        <authorList>
            <person name="Rombauts S."/>
        </authorList>
    </citation>
    <scope>NUCLEOTIDE SEQUENCE</scope>
    <source>
        <strain evidence="4">London</strain>
    </source>
</reference>
<dbReference type="Proteomes" id="UP000015104">
    <property type="component" value="Unassembled WGS sequence"/>
</dbReference>
<dbReference type="HOGENOM" id="CLU_2443648_0_0_1"/>
<protein>
    <recommendedName>
        <fullName evidence="2">Solute carrier family 3 member 2 N-terminal domain-containing protein</fullName>
    </recommendedName>
</protein>
<dbReference type="EnsemblMetazoa" id="tetur03g02650.1">
    <property type="protein sequence ID" value="tetur03g02650.1"/>
    <property type="gene ID" value="tetur03g02650"/>
</dbReference>
<organism evidence="3 4">
    <name type="scientific">Tetranychus urticae</name>
    <name type="common">Two-spotted spider mite</name>
    <dbReference type="NCBI Taxonomy" id="32264"/>
    <lineage>
        <taxon>Eukaryota</taxon>
        <taxon>Metazoa</taxon>
        <taxon>Ecdysozoa</taxon>
        <taxon>Arthropoda</taxon>
        <taxon>Chelicerata</taxon>
        <taxon>Arachnida</taxon>
        <taxon>Acari</taxon>
        <taxon>Acariformes</taxon>
        <taxon>Trombidiformes</taxon>
        <taxon>Prostigmata</taxon>
        <taxon>Eleutherengona</taxon>
        <taxon>Raphignathae</taxon>
        <taxon>Tetranychoidea</taxon>
        <taxon>Tetranychidae</taxon>
        <taxon>Tetranychus</taxon>
    </lineage>
</organism>
<dbReference type="InterPro" id="IPR031984">
    <property type="entry name" value="SLC3A2_N"/>
</dbReference>
<dbReference type="eggNOG" id="KOG0471">
    <property type="taxonomic scope" value="Eukaryota"/>
</dbReference>
<dbReference type="PANTHER" id="PTHR46673">
    <property type="entry name" value="4F2 CELL-SURFACE ANTIGEN HEAVY CHAIN"/>
    <property type="match status" value="1"/>
</dbReference>
<dbReference type="GO" id="GO:0016323">
    <property type="term" value="C:basolateral plasma membrane"/>
    <property type="evidence" value="ECO:0007669"/>
    <property type="project" value="TreeGrafter"/>
</dbReference>
<dbReference type="GO" id="GO:1904273">
    <property type="term" value="P:L-alanine import across plasma membrane"/>
    <property type="evidence" value="ECO:0007669"/>
    <property type="project" value="TreeGrafter"/>
</dbReference>
<dbReference type="GO" id="GO:0015180">
    <property type="term" value="F:L-alanine transmembrane transporter activity"/>
    <property type="evidence" value="ECO:0007669"/>
    <property type="project" value="TreeGrafter"/>
</dbReference>
<keyword evidence="4" id="KW-1185">Reference proteome</keyword>
<dbReference type="GO" id="GO:1903801">
    <property type="term" value="P:L-leucine import across plasma membrane"/>
    <property type="evidence" value="ECO:0007669"/>
    <property type="project" value="TreeGrafter"/>
</dbReference>
<dbReference type="GO" id="GO:0015190">
    <property type="term" value="F:L-leucine transmembrane transporter activity"/>
    <property type="evidence" value="ECO:0007669"/>
    <property type="project" value="TreeGrafter"/>
</dbReference>
<proteinExistence type="predicted"/>
<reference evidence="3" key="2">
    <citation type="submission" date="2015-06" db="UniProtKB">
        <authorList>
            <consortium name="EnsemblMetazoa"/>
        </authorList>
    </citation>
    <scope>IDENTIFICATION</scope>
</reference>
<dbReference type="Pfam" id="PF16028">
    <property type="entry name" value="SLC3A2_N"/>
    <property type="match status" value="1"/>
</dbReference>
<dbReference type="GO" id="GO:0016324">
    <property type="term" value="C:apical plasma membrane"/>
    <property type="evidence" value="ECO:0007669"/>
    <property type="project" value="TreeGrafter"/>
</dbReference>
<evidence type="ECO:0000313" key="4">
    <source>
        <dbReference type="Proteomes" id="UP000015104"/>
    </source>
</evidence>
<dbReference type="EMBL" id="CAEY01001116">
    <property type="status" value="NOT_ANNOTATED_CDS"/>
    <property type="molecule type" value="Genomic_DNA"/>
</dbReference>
<feature type="transmembrane region" description="Helical" evidence="1">
    <location>
        <begin position="12"/>
        <end position="37"/>
    </location>
</feature>
<feature type="domain" description="Solute carrier family 3 member 2 N-terminal" evidence="2">
    <location>
        <begin position="1"/>
        <end position="48"/>
    </location>
</feature>